<evidence type="ECO:0000313" key="1">
    <source>
        <dbReference type="EMBL" id="CAE7502836.1"/>
    </source>
</evidence>
<dbReference type="AlphaFoldDB" id="A0A812T1N4"/>
<proteinExistence type="predicted"/>
<name>A0A812T1N4_9DINO</name>
<protein>
    <submittedName>
        <fullName evidence="1">Uncharacterized protein</fullName>
    </submittedName>
</protein>
<dbReference type="EMBL" id="CAJNDS010002506">
    <property type="protein sequence ID" value="CAE7502836.1"/>
    <property type="molecule type" value="Genomic_DNA"/>
</dbReference>
<organism evidence="1 2">
    <name type="scientific">Symbiodinium natans</name>
    <dbReference type="NCBI Taxonomy" id="878477"/>
    <lineage>
        <taxon>Eukaryota</taxon>
        <taxon>Sar</taxon>
        <taxon>Alveolata</taxon>
        <taxon>Dinophyceae</taxon>
        <taxon>Suessiales</taxon>
        <taxon>Symbiodiniaceae</taxon>
        <taxon>Symbiodinium</taxon>
    </lineage>
</organism>
<comment type="caution">
    <text evidence="1">The sequence shown here is derived from an EMBL/GenBank/DDBJ whole genome shotgun (WGS) entry which is preliminary data.</text>
</comment>
<sequence>MHGVVALPVQSRSLGFELILALFQPKFNHSFQFVNAPQPRDLSAHLWDVTEVSTSYCQPRLLLTNYADNQPLCRSRSLSLSCSKGSGTEVVPRARGCLP</sequence>
<evidence type="ECO:0000313" key="2">
    <source>
        <dbReference type="Proteomes" id="UP000604046"/>
    </source>
</evidence>
<accession>A0A812T1N4</accession>
<dbReference type="Proteomes" id="UP000604046">
    <property type="component" value="Unassembled WGS sequence"/>
</dbReference>
<gene>
    <name evidence="1" type="ORF">SNAT2548_LOCUS28160</name>
</gene>
<reference evidence="1" key="1">
    <citation type="submission" date="2021-02" db="EMBL/GenBank/DDBJ databases">
        <authorList>
            <person name="Dougan E. K."/>
            <person name="Rhodes N."/>
            <person name="Thang M."/>
            <person name="Chan C."/>
        </authorList>
    </citation>
    <scope>NUCLEOTIDE SEQUENCE</scope>
</reference>
<keyword evidence="2" id="KW-1185">Reference proteome</keyword>